<evidence type="ECO:0000313" key="5">
    <source>
        <dbReference type="Proteomes" id="UP001519460"/>
    </source>
</evidence>
<organism evidence="4 5">
    <name type="scientific">Batillaria attramentaria</name>
    <dbReference type="NCBI Taxonomy" id="370345"/>
    <lineage>
        <taxon>Eukaryota</taxon>
        <taxon>Metazoa</taxon>
        <taxon>Spiralia</taxon>
        <taxon>Lophotrochozoa</taxon>
        <taxon>Mollusca</taxon>
        <taxon>Gastropoda</taxon>
        <taxon>Caenogastropoda</taxon>
        <taxon>Sorbeoconcha</taxon>
        <taxon>Cerithioidea</taxon>
        <taxon>Batillariidae</taxon>
        <taxon>Batillaria</taxon>
    </lineage>
</organism>
<dbReference type="InterPro" id="IPR007111">
    <property type="entry name" value="NACHT_NTPase"/>
</dbReference>
<reference evidence="4 5" key="1">
    <citation type="journal article" date="2023" name="Sci. Data">
        <title>Genome assembly of the Korean intertidal mud-creeper Batillaria attramentaria.</title>
        <authorList>
            <person name="Patra A.K."/>
            <person name="Ho P.T."/>
            <person name="Jun S."/>
            <person name="Lee S.J."/>
            <person name="Kim Y."/>
            <person name="Won Y.J."/>
        </authorList>
    </citation>
    <scope>NUCLEOTIDE SEQUENCE [LARGE SCALE GENOMIC DNA]</scope>
    <source>
        <strain evidence="4">Wonlab-2016</strain>
    </source>
</reference>
<accession>A0ABD0K111</accession>
<dbReference type="SUPFAM" id="SSF52540">
    <property type="entry name" value="P-loop containing nucleoside triphosphate hydrolases"/>
    <property type="match status" value="1"/>
</dbReference>
<keyword evidence="5" id="KW-1185">Reference proteome</keyword>
<dbReference type="Pfam" id="PF13271">
    <property type="entry name" value="DUF4062"/>
    <property type="match status" value="1"/>
</dbReference>
<keyword evidence="1" id="KW-0677">Repeat</keyword>
<name>A0ABD0K111_9CAEN</name>
<dbReference type="InterPro" id="IPR051191">
    <property type="entry name" value="DCAF12"/>
</dbReference>
<dbReference type="PANTHER" id="PTHR19860">
    <property type="entry name" value="DDB1- AND CUL4-ASSOCIATED FACTOR 12-RELATED"/>
    <property type="match status" value="1"/>
</dbReference>
<evidence type="ECO:0000259" key="2">
    <source>
        <dbReference type="Pfam" id="PF05729"/>
    </source>
</evidence>
<dbReference type="PANTHER" id="PTHR19860:SF42">
    <property type="entry name" value="RING-TYPE DOMAIN-CONTAINING PROTEIN"/>
    <property type="match status" value="1"/>
</dbReference>
<dbReference type="Gene3D" id="3.40.50.300">
    <property type="entry name" value="P-loop containing nucleotide triphosphate hydrolases"/>
    <property type="match status" value="1"/>
</dbReference>
<sequence>IPHHGDGVVAESLPTQTVDPEVQKQVAELWKTIVQHCGQNSKSVDHKQRDCDQETSRSSAVLGEWRTVRIFVSSTFTDFFSEREVLVKKVFPELREWCHDRKVFPELREWCHDRKVKVIECDLRWGVPKDATSTQALATCLEEIDRCYEANNQPFFLNMLAERYGWIPAENDVPAEVREKYPWVDGTSMTFMEILHGALSISNPNAAFFLRNPDFISVLPPDHAGRFFENTPLAIEHMKVLKCYLKEHFPHQTFSYPAQYAGVSRETGREMVQLSGLDEFASQVTQFFKTAIDKQYPTQVTTTELTPEEKEVGLQWLFVLDKSETLLGRDKELKQLLDYSCGTPDLDLETLEDWDCETGDNKLCVVVAEGGWGKTALLAGLVRRAVQNGQVFYHFVGSTASSKYHETVLQRLIVALAPNPSDPEITNPESDDETKKKLLKKCLAEWRKTDKEMLIVIDGVNELDNSESVYHLSWLPPVLPPGLRCVVSTNVAHRPTTARLFEHQAFRMTLSALDFAALKDIASDYLGKFGKKLAADQLQQLVETTKVDNPLWISLMCEELRIFGDFRTMDRKLAELPDTMDAFLNTVIKRLLAEDETGFVKKALYMIVCSMSGLPLDYILRLMGDVEEKEECPPLYWAQARRVLKPYSRTIRASGDGEEFIMFVHESMYKAVRQCMADLQEEITAWHRQLADFYQYWCDNKILRINYLPYHLQQGKLQSRLIAFLRKDRDAARMHALQRGRLLNELRCRNTAESVVPNTKEIMMCQMCSASVVCSDLS</sequence>
<dbReference type="AlphaFoldDB" id="A0ABD0K111"/>
<feature type="non-terminal residue" evidence="4">
    <location>
        <position position="1"/>
    </location>
</feature>
<dbReference type="InterPro" id="IPR025139">
    <property type="entry name" value="DUF4062"/>
</dbReference>
<feature type="domain" description="NACHT" evidence="2">
    <location>
        <begin position="364"/>
        <end position="525"/>
    </location>
</feature>
<evidence type="ECO:0000313" key="4">
    <source>
        <dbReference type="EMBL" id="KAK7480686.1"/>
    </source>
</evidence>
<dbReference type="InterPro" id="IPR027417">
    <property type="entry name" value="P-loop_NTPase"/>
</dbReference>
<evidence type="ECO:0008006" key="6">
    <source>
        <dbReference type="Google" id="ProtNLM"/>
    </source>
</evidence>
<feature type="domain" description="DUF4062" evidence="3">
    <location>
        <begin position="69"/>
        <end position="170"/>
    </location>
</feature>
<dbReference type="EMBL" id="JACVVK020000276">
    <property type="protein sequence ID" value="KAK7480686.1"/>
    <property type="molecule type" value="Genomic_DNA"/>
</dbReference>
<gene>
    <name evidence="4" type="ORF">BaRGS_00028054</name>
</gene>
<dbReference type="Proteomes" id="UP001519460">
    <property type="component" value="Unassembled WGS sequence"/>
</dbReference>
<protein>
    <recommendedName>
        <fullName evidence="6">DUF4062 domain-containing protein</fullName>
    </recommendedName>
</protein>
<dbReference type="Pfam" id="PF05729">
    <property type="entry name" value="NACHT"/>
    <property type="match status" value="1"/>
</dbReference>
<evidence type="ECO:0000256" key="1">
    <source>
        <dbReference type="ARBA" id="ARBA00022737"/>
    </source>
</evidence>
<evidence type="ECO:0000259" key="3">
    <source>
        <dbReference type="Pfam" id="PF13271"/>
    </source>
</evidence>
<proteinExistence type="predicted"/>
<comment type="caution">
    <text evidence="4">The sequence shown here is derived from an EMBL/GenBank/DDBJ whole genome shotgun (WGS) entry which is preliminary data.</text>
</comment>